<dbReference type="InterPro" id="IPR000192">
    <property type="entry name" value="Aminotrans_V_dom"/>
</dbReference>
<keyword evidence="5 8" id="KW-0663">Pyridoxal phosphate</keyword>
<dbReference type="PROSITE" id="PS00595">
    <property type="entry name" value="AA_TRANSFER_CLASS_5"/>
    <property type="match status" value="1"/>
</dbReference>
<evidence type="ECO:0000256" key="8">
    <source>
        <dbReference type="RuleBase" id="RU004506"/>
    </source>
</evidence>
<evidence type="ECO:0000256" key="7">
    <source>
        <dbReference type="RuleBase" id="RU004504"/>
    </source>
</evidence>
<feature type="region of interest" description="Disordered" evidence="9">
    <location>
        <begin position="1"/>
        <end position="23"/>
    </location>
</feature>
<comment type="cofactor">
    <cofactor evidence="1 7">
        <name>pyridoxal 5'-phosphate</name>
        <dbReference type="ChEBI" id="CHEBI:597326"/>
    </cofactor>
</comment>
<dbReference type="InterPro" id="IPR016454">
    <property type="entry name" value="Cysteine_dSase"/>
</dbReference>
<dbReference type="PIRSF" id="PIRSF005572">
    <property type="entry name" value="NifS"/>
    <property type="match status" value="1"/>
</dbReference>
<dbReference type="SUPFAM" id="SSF53383">
    <property type="entry name" value="PLP-dependent transferases"/>
    <property type="match status" value="1"/>
</dbReference>
<evidence type="ECO:0000259" key="10">
    <source>
        <dbReference type="Pfam" id="PF00266"/>
    </source>
</evidence>
<keyword evidence="11" id="KW-0456">Lyase</keyword>
<sequence>MTRFSASQPPQPADHHPASEQPGFDLTRIRADFPILGQTVQGRPLVYLDNAATTQKPRAVIDTLRQVYEEDYANVHRGVHTLSQRCTERFEGARDKVRRFLNARHSHEIVFVRGATEAINLVAQSYGRSRVGTGDEILITAMEHHSNIVPWQMLCEQTGAVLKVVPIDRRGELRMEAFAALLSDRTRLVSVTHMSNALGTINPVEEIIPLAHARGVPVLVDGAQAAPHMAVDVQALDCDFYALSGHKLYGPSGIGVLYGKEALLKAMPPYQGGGDMIRRVTFEKTEYNVLPYKFEAGTPNIADAIAFGAALDYLDSIGLDNIAAHEQRLLDYATRRALHIPGLELVGTAARKGAILSFTLGRIHPHDVGTILDHLGIAIRAGHHCAMPVMEFFGVPATARASFGLYNTFEEVDALLDGLRQVIEIFG</sequence>
<evidence type="ECO:0000313" key="12">
    <source>
        <dbReference type="Proteomes" id="UP001497493"/>
    </source>
</evidence>
<proteinExistence type="inferred from homology"/>
<dbReference type="GO" id="GO:0031071">
    <property type="term" value="F:cysteine desulfurase activity"/>
    <property type="evidence" value="ECO:0007669"/>
    <property type="project" value="UniProtKB-EC"/>
</dbReference>
<dbReference type="Pfam" id="PF00266">
    <property type="entry name" value="Aminotran_5"/>
    <property type="match status" value="1"/>
</dbReference>
<dbReference type="GO" id="GO:0016787">
    <property type="term" value="F:hydrolase activity"/>
    <property type="evidence" value="ECO:0007669"/>
    <property type="project" value="UniProtKB-KW"/>
</dbReference>
<dbReference type="PANTHER" id="PTHR43586">
    <property type="entry name" value="CYSTEINE DESULFURASE"/>
    <property type="match status" value="1"/>
</dbReference>
<comment type="function">
    <text evidence="2 8">Catalyzes the removal of elemental sulfur and selenium atoms from L-cysteine, L-cystine, L-selenocysteine, and L-selenocystine to produce L-alanine.</text>
</comment>
<evidence type="ECO:0000256" key="4">
    <source>
        <dbReference type="ARBA" id="ARBA00022679"/>
    </source>
</evidence>
<dbReference type="PANTHER" id="PTHR43586:SF8">
    <property type="entry name" value="CYSTEINE DESULFURASE 1, CHLOROPLASTIC"/>
    <property type="match status" value="1"/>
</dbReference>
<evidence type="ECO:0000256" key="3">
    <source>
        <dbReference type="ARBA" id="ARBA00010447"/>
    </source>
</evidence>
<dbReference type="NCBIfam" id="TIGR01979">
    <property type="entry name" value="sufS"/>
    <property type="match status" value="1"/>
</dbReference>
<evidence type="ECO:0000256" key="1">
    <source>
        <dbReference type="ARBA" id="ARBA00001933"/>
    </source>
</evidence>
<dbReference type="CDD" id="cd06453">
    <property type="entry name" value="SufS_like"/>
    <property type="match status" value="1"/>
</dbReference>
<evidence type="ECO:0000256" key="6">
    <source>
        <dbReference type="ARBA" id="ARBA00050776"/>
    </source>
</evidence>
<protein>
    <recommendedName>
        <fullName evidence="8">Cysteine desulfurase</fullName>
        <ecNumber evidence="8">2.8.1.7</ecNumber>
    </recommendedName>
</protein>
<dbReference type="Gene3D" id="3.40.640.10">
    <property type="entry name" value="Type I PLP-dependent aspartate aminotransferase-like (Major domain)"/>
    <property type="match status" value="1"/>
</dbReference>
<dbReference type="GO" id="GO:0009000">
    <property type="term" value="F:selenocysteine lyase activity"/>
    <property type="evidence" value="ECO:0007669"/>
    <property type="project" value="UniProtKB-EC"/>
</dbReference>
<dbReference type="RefSeq" id="WP_348758072.1">
    <property type="nucleotide sequence ID" value="NZ_OZ026884.1"/>
</dbReference>
<evidence type="ECO:0000313" key="11">
    <source>
        <dbReference type="EMBL" id="CAL1241563.1"/>
    </source>
</evidence>
<accession>A0ABM9NLQ2</accession>
<dbReference type="InterPro" id="IPR015421">
    <property type="entry name" value="PyrdxlP-dep_Trfase_major"/>
</dbReference>
<evidence type="ECO:0000256" key="5">
    <source>
        <dbReference type="ARBA" id="ARBA00022898"/>
    </source>
</evidence>
<name>A0ABM9NLQ2_9GAMM</name>
<keyword evidence="11" id="KW-0378">Hydrolase</keyword>
<evidence type="ECO:0000256" key="9">
    <source>
        <dbReference type="SAM" id="MobiDB-lite"/>
    </source>
</evidence>
<dbReference type="InterPro" id="IPR020578">
    <property type="entry name" value="Aminotrans_V_PyrdxlP_BS"/>
</dbReference>
<dbReference type="InterPro" id="IPR010970">
    <property type="entry name" value="Cys_dSase_SufS"/>
</dbReference>
<dbReference type="EMBL" id="OZ026884">
    <property type="protein sequence ID" value="CAL1241563.1"/>
    <property type="molecule type" value="Genomic_DNA"/>
</dbReference>
<organism evidence="11 12">
    <name type="scientific">Candidatus Methylocalor cossyra</name>
    <dbReference type="NCBI Taxonomy" id="3108543"/>
    <lineage>
        <taxon>Bacteria</taxon>
        <taxon>Pseudomonadati</taxon>
        <taxon>Pseudomonadota</taxon>
        <taxon>Gammaproteobacteria</taxon>
        <taxon>Methylococcales</taxon>
        <taxon>Methylococcaceae</taxon>
        <taxon>Candidatus Methylocalor</taxon>
    </lineage>
</organism>
<keyword evidence="4 8" id="KW-0808">Transferase</keyword>
<dbReference type="EC" id="2.8.1.7" evidence="8"/>
<dbReference type="InterPro" id="IPR015424">
    <property type="entry name" value="PyrdxlP-dep_Trfase"/>
</dbReference>
<evidence type="ECO:0000256" key="2">
    <source>
        <dbReference type="ARBA" id="ARBA00002824"/>
    </source>
</evidence>
<dbReference type="Gene3D" id="3.90.1150.10">
    <property type="entry name" value="Aspartate Aminotransferase, domain 1"/>
    <property type="match status" value="1"/>
</dbReference>
<dbReference type="Proteomes" id="UP001497493">
    <property type="component" value="Chromosome"/>
</dbReference>
<reference evidence="11 12" key="1">
    <citation type="submission" date="2024-04" db="EMBL/GenBank/DDBJ databases">
        <authorList>
            <person name="Cremers G."/>
        </authorList>
    </citation>
    <scope>NUCLEOTIDE SEQUENCE [LARGE SCALE GENOMIC DNA]</scope>
    <source>
        <strain evidence="11">MeCH1-AG</strain>
    </source>
</reference>
<feature type="domain" description="Aminotransferase class V" evidence="10">
    <location>
        <begin position="46"/>
        <end position="415"/>
    </location>
</feature>
<comment type="similarity">
    <text evidence="3 8">Belongs to the class-V pyridoxal-phosphate-dependent aminotransferase family. Csd subfamily.</text>
</comment>
<gene>
    <name evidence="11" type="primary">sufS</name>
    <name evidence="11" type="ORF">MECH1_V1_2787</name>
</gene>
<keyword evidence="12" id="KW-1185">Reference proteome</keyword>
<comment type="catalytic activity">
    <reaction evidence="6 8">
        <text>(sulfur carrier)-H + L-cysteine = (sulfur carrier)-SH + L-alanine</text>
        <dbReference type="Rhea" id="RHEA:43892"/>
        <dbReference type="Rhea" id="RHEA-COMP:14737"/>
        <dbReference type="Rhea" id="RHEA-COMP:14739"/>
        <dbReference type="ChEBI" id="CHEBI:29917"/>
        <dbReference type="ChEBI" id="CHEBI:35235"/>
        <dbReference type="ChEBI" id="CHEBI:57972"/>
        <dbReference type="ChEBI" id="CHEBI:64428"/>
        <dbReference type="EC" id="2.8.1.7"/>
    </reaction>
</comment>
<dbReference type="InterPro" id="IPR015422">
    <property type="entry name" value="PyrdxlP-dep_Trfase_small"/>
</dbReference>